<dbReference type="InterPro" id="IPR003721">
    <property type="entry name" value="Pantoate_ligase"/>
</dbReference>
<evidence type="ECO:0000256" key="7">
    <source>
        <dbReference type="ARBA" id="ARBA00022741"/>
    </source>
</evidence>
<evidence type="ECO:0000313" key="13">
    <source>
        <dbReference type="Proteomes" id="UP001220961"/>
    </source>
</evidence>
<dbReference type="SUPFAM" id="SSF52374">
    <property type="entry name" value="Nucleotidylyl transferase"/>
    <property type="match status" value="1"/>
</dbReference>
<dbReference type="Proteomes" id="UP001220961">
    <property type="component" value="Chromosome 1"/>
</dbReference>
<accession>A0AAF0E7M9</accession>
<evidence type="ECO:0000256" key="5">
    <source>
        <dbReference type="ARBA" id="ARBA00022598"/>
    </source>
</evidence>
<evidence type="ECO:0000256" key="10">
    <source>
        <dbReference type="ARBA" id="ARBA00032806"/>
    </source>
</evidence>
<dbReference type="Gene3D" id="3.40.50.620">
    <property type="entry name" value="HUPs"/>
    <property type="match status" value="1"/>
</dbReference>
<dbReference type="InterPro" id="IPR014729">
    <property type="entry name" value="Rossmann-like_a/b/a_fold"/>
</dbReference>
<evidence type="ECO:0000256" key="2">
    <source>
        <dbReference type="ARBA" id="ARBA00009256"/>
    </source>
</evidence>
<dbReference type="FunFam" id="3.40.50.620:FF:000013">
    <property type="entry name" value="Pantothenate synthetase"/>
    <property type="match status" value="1"/>
</dbReference>
<dbReference type="EMBL" id="CP119908">
    <property type="protein sequence ID" value="WFD18256.1"/>
    <property type="molecule type" value="Genomic_DNA"/>
</dbReference>
<evidence type="ECO:0000256" key="4">
    <source>
        <dbReference type="ARBA" id="ARBA00015647"/>
    </source>
</evidence>
<evidence type="ECO:0000256" key="11">
    <source>
        <dbReference type="ARBA" id="ARBA00048258"/>
    </source>
</evidence>
<keyword evidence="8" id="KW-0067">ATP-binding</keyword>
<proteinExistence type="inferred from homology"/>
<sequence length="343" mass="37889">MASNRLSAHMATAPVRVFDTVHTFRVWRRSCMQHAQSVGFVPTMGALHEGHLQLVDASLRENDYTVVSIFVNPAQFAPHEDLASYPRTLPADLALLSERQERAHLTDRLVVLVPQVLDMYPHGITQNVDAQIGAFVEVKGLSHQMEGSTRPTFFRGVATVVTKLLNVVLPDRAYFGQKDIQQAIILRRLVDDLLFTFPLGSKNVRVMPTARDPTDHLALSSRNKYLDEHGRSIAPLLFQALSHGQATWETLLRQNVPGAERVARTLDAARSVVTQQGAADATASAELDYISLNDPETLDELTPESDAGPEAILSGAIWVRNHRDDAKPAARLIDNVLLGFTLL</sequence>
<dbReference type="PANTHER" id="PTHR21299">
    <property type="entry name" value="CYTIDYLATE KINASE/PANTOATE-BETA-ALANINE LIGASE"/>
    <property type="match status" value="1"/>
</dbReference>
<dbReference type="GO" id="GO:0015940">
    <property type="term" value="P:pantothenate biosynthetic process"/>
    <property type="evidence" value="ECO:0007669"/>
    <property type="project" value="UniProtKB-KW"/>
</dbReference>
<organism evidence="12 13">
    <name type="scientific">Malassezia caprae</name>
    <dbReference type="NCBI Taxonomy" id="1381934"/>
    <lineage>
        <taxon>Eukaryota</taxon>
        <taxon>Fungi</taxon>
        <taxon>Dikarya</taxon>
        <taxon>Basidiomycota</taxon>
        <taxon>Ustilaginomycotina</taxon>
        <taxon>Malasseziomycetes</taxon>
        <taxon>Malasseziales</taxon>
        <taxon>Malasseziaceae</taxon>
        <taxon>Malassezia</taxon>
    </lineage>
</organism>
<dbReference type="AlphaFoldDB" id="A0AAF0E7M9"/>
<keyword evidence="7" id="KW-0547">Nucleotide-binding</keyword>
<gene>
    <name evidence="12" type="primary">pan6</name>
    <name evidence="12" type="ORF">MCAP1_000455</name>
</gene>
<dbReference type="InterPro" id="IPR042176">
    <property type="entry name" value="Pantoate_ligase_C"/>
</dbReference>
<evidence type="ECO:0000256" key="8">
    <source>
        <dbReference type="ARBA" id="ARBA00022840"/>
    </source>
</evidence>
<dbReference type="PANTHER" id="PTHR21299:SF1">
    <property type="entry name" value="PANTOATE--BETA-ALANINE LIGASE"/>
    <property type="match status" value="1"/>
</dbReference>
<name>A0AAF0E7M9_9BASI</name>
<dbReference type="Pfam" id="PF02569">
    <property type="entry name" value="Pantoate_ligase"/>
    <property type="match status" value="1"/>
</dbReference>
<keyword evidence="13" id="KW-1185">Reference proteome</keyword>
<evidence type="ECO:0000256" key="3">
    <source>
        <dbReference type="ARBA" id="ARBA00012219"/>
    </source>
</evidence>
<dbReference type="GO" id="GO:0005524">
    <property type="term" value="F:ATP binding"/>
    <property type="evidence" value="ECO:0007669"/>
    <property type="project" value="UniProtKB-KW"/>
</dbReference>
<evidence type="ECO:0000256" key="9">
    <source>
        <dbReference type="ARBA" id="ARBA00029902"/>
    </source>
</evidence>
<dbReference type="Gene3D" id="3.30.1300.10">
    <property type="entry name" value="Pantoate-beta-alanine ligase, C-terminal domain"/>
    <property type="match status" value="1"/>
</dbReference>
<reference evidence="12" key="1">
    <citation type="submission" date="2023-03" db="EMBL/GenBank/DDBJ databases">
        <title>Mating type loci evolution in Malassezia.</title>
        <authorList>
            <person name="Coelho M.A."/>
        </authorList>
    </citation>
    <scope>NUCLEOTIDE SEQUENCE</scope>
    <source>
        <strain evidence="12">CBS 10434</strain>
    </source>
</reference>
<keyword evidence="5 12" id="KW-0436">Ligase</keyword>
<dbReference type="GO" id="GO:0004592">
    <property type="term" value="F:pantoate-beta-alanine ligase activity"/>
    <property type="evidence" value="ECO:0007669"/>
    <property type="project" value="UniProtKB-EC"/>
</dbReference>
<dbReference type="EC" id="6.3.2.1" evidence="3"/>
<comment type="similarity">
    <text evidence="2">Belongs to the pantothenate synthetase family.</text>
</comment>
<keyword evidence="6" id="KW-0566">Pantothenate biosynthesis</keyword>
<evidence type="ECO:0000313" key="12">
    <source>
        <dbReference type="EMBL" id="WFD18256.1"/>
    </source>
</evidence>
<evidence type="ECO:0000256" key="1">
    <source>
        <dbReference type="ARBA" id="ARBA00004990"/>
    </source>
</evidence>
<comment type="pathway">
    <text evidence="1">Cofactor biosynthesis; (R)-pantothenate biosynthesis; (R)-pantothenate from (R)-pantoate and beta-alanine: step 1/1.</text>
</comment>
<comment type="catalytic activity">
    <reaction evidence="11">
        <text>(R)-pantoate + beta-alanine + ATP = (R)-pantothenate + AMP + diphosphate + H(+)</text>
        <dbReference type="Rhea" id="RHEA:10912"/>
        <dbReference type="ChEBI" id="CHEBI:15378"/>
        <dbReference type="ChEBI" id="CHEBI:15980"/>
        <dbReference type="ChEBI" id="CHEBI:29032"/>
        <dbReference type="ChEBI" id="CHEBI:30616"/>
        <dbReference type="ChEBI" id="CHEBI:33019"/>
        <dbReference type="ChEBI" id="CHEBI:57966"/>
        <dbReference type="ChEBI" id="CHEBI:456215"/>
        <dbReference type="EC" id="6.3.2.1"/>
    </reaction>
</comment>
<dbReference type="HAMAP" id="MF_00158">
    <property type="entry name" value="PanC"/>
    <property type="match status" value="1"/>
</dbReference>
<protein>
    <recommendedName>
        <fullName evidence="4">Pantoate--beta-alanine ligase</fullName>
        <ecNumber evidence="3">6.3.2.1</ecNumber>
    </recommendedName>
    <alternativeName>
        <fullName evidence="10">Pantoate-activating enzyme</fullName>
    </alternativeName>
    <alternativeName>
        <fullName evidence="9">Pantothenate synthetase</fullName>
    </alternativeName>
</protein>
<evidence type="ECO:0000256" key="6">
    <source>
        <dbReference type="ARBA" id="ARBA00022655"/>
    </source>
</evidence>
<dbReference type="NCBIfam" id="TIGR00018">
    <property type="entry name" value="panC"/>
    <property type="match status" value="1"/>
</dbReference>